<proteinExistence type="predicted"/>
<evidence type="ECO:0008006" key="5">
    <source>
        <dbReference type="Google" id="ProtNLM"/>
    </source>
</evidence>
<keyword evidence="2" id="KW-0472">Membrane</keyword>
<name>A0ABY6MLQ3_9BACT</name>
<evidence type="ECO:0000256" key="2">
    <source>
        <dbReference type="SAM" id="Phobius"/>
    </source>
</evidence>
<feature type="transmembrane region" description="Helical" evidence="2">
    <location>
        <begin position="65"/>
        <end position="85"/>
    </location>
</feature>
<keyword evidence="2" id="KW-0812">Transmembrane</keyword>
<feature type="region of interest" description="Disordered" evidence="1">
    <location>
        <begin position="16"/>
        <end position="35"/>
    </location>
</feature>
<accession>A0ABY6MLQ3</accession>
<keyword evidence="2" id="KW-1133">Transmembrane helix</keyword>
<keyword evidence="4" id="KW-1185">Reference proteome</keyword>
<organism evidence="3 4">
    <name type="scientific">Algoriphagus halophytocola</name>
    <dbReference type="NCBI Taxonomy" id="2991499"/>
    <lineage>
        <taxon>Bacteria</taxon>
        <taxon>Pseudomonadati</taxon>
        <taxon>Bacteroidota</taxon>
        <taxon>Cytophagia</taxon>
        <taxon>Cytophagales</taxon>
        <taxon>Cyclobacteriaceae</taxon>
        <taxon>Algoriphagus</taxon>
    </lineage>
</organism>
<dbReference type="EMBL" id="CP110226">
    <property type="protein sequence ID" value="UZD24103.1"/>
    <property type="molecule type" value="Genomic_DNA"/>
</dbReference>
<protein>
    <recommendedName>
        <fullName evidence="5">Riboflavin synthase subunit beta</fullName>
    </recommendedName>
</protein>
<reference evidence="3" key="1">
    <citation type="submission" date="2022-10" db="EMBL/GenBank/DDBJ databases">
        <title>Algoriphagus sp. a novel bacteria isolate from halophytes salicornia europaea.</title>
        <authorList>
            <person name="Peng Y."/>
            <person name="Jiang L."/>
            <person name="Lee J."/>
        </authorList>
    </citation>
    <scope>NUCLEOTIDE SEQUENCE</scope>
    <source>
        <strain evidence="3">TR-M5</strain>
    </source>
</reference>
<evidence type="ECO:0000313" key="4">
    <source>
        <dbReference type="Proteomes" id="UP001163156"/>
    </source>
</evidence>
<dbReference type="RefSeq" id="WP_264810822.1">
    <property type="nucleotide sequence ID" value="NZ_CP110226.1"/>
</dbReference>
<gene>
    <name evidence="3" type="ORF">OM944_06285</name>
</gene>
<evidence type="ECO:0000256" key="1">
    <source>
        <dbReference type="SAM" id="MobiDB-lite"/>
    </source>
</evidence>
<evidence type="ECO:0000313" key="3">
    <source>
        <dbReference type="EMBL" id="UZD24103.1"/>
    </source>
</evidence>
<dbReference type="Proteomes" id="UP001163156">
    <property type="component" value="Chromosome"/>
</dbReference>
<sequence>MARGAGFSISAIKSGKDNRNLGKIRPKLAAPDGLSRDKNMELTDLKSLDEGVRFRMSRRNSLVKSGYFFVAITTLFILWILYILFF</sequence>